<proteinExistence type="predicted"/>
<dbReference type="KEGG" id="aluc:AKAW2_50235A"/>
<reference evidence="1" key="1">
    <citation type="submission" date="2021-01" db="EMBL/GenBank/DDBJ databases">
        <authorList>
            <consortium name="Aspergillus luchuensis mut. kawachii IFO 4304 genome sequencing consortium"/>
            <person name="Kazuki M."/>
            <person name="Futagami T."/>
        </authorList>
    </citation>
    <scope>NUCLEOTIDE SEQUENCE</scope>
    <source>
        <strain evidence="1">IFO 4308</strain>
    </source>
</reference>
<sequence>MPTLYKGPKIAVVVHPYNNGGSCRLTLWRMSNPYAAVYPSISDETGIEISTFLPIPSRGLMSVLPHPFYQSCFTPGTARADLRQHLPCTSDVPSPGYGEYTVRFYQAVHMAMSSVESSNPVVSQPVRCFAPVRQLVDQMYQLGAC</sequence>
<evidence type="ECO:0000313" key="2">
    <source>
        <dbReference type="Proteomes" id="UP000661280"/>
    </source>
</evidence>
<dbReference type="RefSeq" id="XP_041543656.1">
    <property type="nucleotide sequence ID" value="XM_041690030.1"/>
</dbReference>
<gene>
    <name evidence="1" type="ORF">AKAW2_50235A</name>
</gene>
<reference evidence="1" key="2">
    <citation type="submission" date="2021-02" db="EMBL/GenBank/DDBJ databases">
        <title>Aspergillus luchuensis mut. kawachii IFO 4304 genome sequence.</title>
        <authorList>
            <person name="Mori K."/>
            <person name="Kadooka C."/>
            <person name="Goto M."/>
            <person name="Futagami T."/>
        </authorList>
    </citation>
    <scope>NUCLEOTIDE SEQUENCE</scope>
    <source>
        <strain evidence="1">IFO 4308</strain>
    </source>
</reference>
<dbReference type="EMBL" id="AP024429">
    <property type="protein sequence ID" value="BCR99893.1"/>
    <property type="molecule type" value="Genomic_DNA"/>
</dbReference>
<dbReference type="Proteomes" id="UP000661280">
    <property type="component" value="Chromosome 5"/>
</dbReference>
<keyword evidence="2" id="KW-1185">Reference proteome</keyword>
<accession>A0A7R7WCD1</accession>
<dbReference type="AlphaFoldDB" id="A0A7R7WCD1"/>
<name>A0A7R7WCD1_ASPKA</name>
<evidence type="ECO:0000313" key="1">
    <source>
        <dbReference type="EMBL" id="BCR99893.1"/>
    </source>
</evidence>
<protein>
    <submittedName>
        <fullName evidence="1">Uncharacterized protein</fullName>
    </submittedName>
</protein>
<organism evidence="1 2">
    <name type="scientific">Aspergillus kawachii</name>
    <name type="common">White koji mold</name>
    <name type="synonym">Aspergillus awamori var. kawachi</name>
    <dbReference type="NCBI Taxonomy" id="1069201"/>
    <lineage>
        <taxon>Eukaryota</taxon>
        <taxon>Fungi</taxon>
        <taxon>Dikarya</taxon>
        <taxon>Ascomycota</taxon>
        <taxon>Pezizomycotina</taxon>
        <taxon>Eurotiomycetes</taxon>
        <taxon>Eurotiomycetidae</taxon>
        <taxon>Eurotiales</taxon>
        <taxon>Aspergillaceae</taxon>
        <taxon>Aspergillus</taxon>
        <taxon>Aspergillus subgen. Circumdati</taxon>
    </lineage>
</organism>
<dbReference type="OrthoDB" id="10583964at2759"/>
<dbReference type="GeneID" id="64961215"/>